<dbReference type="Pfam" id="PF02687">
    <property type="entry name" value="FtsX"/>
    <property type="match status" value="1"/>
</dbReference>
<evidence type="ECO:0000256" key="1">
    <source>
        <dbReference type="ARBA" id="ARBA00004651"/>
    </source>
</evidence>
<sequence length="430" mass="48132">MRSIDIIKTASGNLWRNKGRTFLTIIAVFIGSFTIALASAVNIGVNDYIDRQLSVFGDQSVMYFTAKQENAQTTKGPKKYDKNTEKLGNNKYTYTYKSLTNEDIKKIEGIEGVDSVRATKEVQAEYIEGVNKDQYETKVENLNKDSGIKKDFKLGEDVKDKNDIAIPQDYVSVLGFKNDQDAIGKTVKLHFINKHNNQEKDYEMKIVAILNKNLLQDGLTLITGDFKNEVYNFQTKDQPKNLKNKYMSASVSIKKDYRAEEKIKSIKEQADKLGYKALTIKDQIESIKNVVNAITGALIVFGAIALLAASFGIINTLYMSVRERTKEIGLMKAMGLSNRKIFSLFSIEAILIGFWSSVIGILIAMGVGNLINGFANNTFLKELDGFNLTKFTLLSNVIIMAIVMFISFLAGALPSRKASKKDPIEALRYE</sequence>
<feature type="transmembrane region" description="Helical" evidence="7">
    <location>
        <begin position="342"/>
        <end position="371"/>
    </location>
</feature>
<keyword evidence="4 7" id="KW-1133">Transmembrane helix</keyword>
<dbReference type="InterPro" id="IPR050250">
    <property type="entry name" value="Macrolide_Exporter_MacB"/>
</dbReference>
<evidence type="ECO:0000256" key="2">
    <source>
        <dbReference type="ARBA" id="ARBA00022475"/>
    </source>
</evidence>
<dbReference type="InterPro" id="IPR003838">
    <property type="entry name" value="ABC3_permease_C"/>
</dbReference>
<evidence type="ECO:0000259" key="8">
    <source>
        <dbReference type="Pfam" id="PF02687"/>
    </source>
</evidence>
<evidence type="ECO:0000256" key="3">
    <source>
        <dbReference type="ARBA" id="ARBA00022692"/>
    </source>
</evidence>
<keyword evidence="5 7" id="KW-0472">Membrane</keyword>
<organism evidence="10 11">
    <name type="scientific">Candidatus Nanogingivalis gingivitcus</name>
    <dbReference type="NCBI Taxonomy" id="2171992"/>
    <lineage>
        <taxon>Bacteria</taxon>
        <taxon>Candidatus Saccharimonadota</taxon>
        <taxon>Candidatus Nanosyncoccalia</taxon>
        <taxon>Candidatus Nanogingivales</taxon>
        <taxon>Candidatus Nanogingivalaceae</taxon>
        <taxon>Candidatus Nanogingivalis</taxon>
    </lineage>
</organism>
<reference evidence="10 11" key="2">
    <citation type="journal article" date="2020" name="Cell Rep.">
        <title>Acquisition and Adaptation of Ultra-small Parasitic Reduced Genome Bacteria to Mammalian Hosts.</title>
        <authorList>
            <person name="McLean J.S."/>
            <person name="Bor B."/>
            <person name="Kerns K.A."/>
            <person name="Liu Q."/>
            <person name="To T.T."/>
            <person name="Solden L."/>
            <person name="Hendrickson E.L."/>
            <person name="Wrighton K."/>
            <person name="Shi W."/>
            <person name="He X."/>
        </authorList>
    </citation>
    <scope>NUCLEOTIDE SEQUENCE [LARGE SCALE GENOMIC DNA]</scope>
    <source>
        <strain evidence="10 11">TM7_CMJM_G6_1_HOT_870</strain>
    </source>
</reference>
<protein>
    <submittedName>
        <fullName evidence="10">ABC transporter permease YtrF</fullName>
    </submittedName>
</protein>
<feature type="domain" description="ABC3 transporter permease C-terminal" evidence="8">
    <location>
        <begin position="299"/>
        <end position="423"/>
    </location>
</feature>
<gene>
    <name evidence="10" type="primary">ytrF_1</name>
    <name evidence="10" type="ORF">G6CMJM_00197</name>
</gene>
<reference evidence="10 11" key="1">
    <citation type="journal article" date="2018" name="bioRxiv">
        <title>Evidence of independent acquisition and adaption of ultra-small bacteria to human hosts across the highly diverse yet reduced genomes of the phylum Saccharibacteria.</title>
        <authorList>
            <person name="McLean J.S."/>
            <person name="Bor B."/>
            <person name="To T.T."/>
            <person name="Liu Q."/>
            <person name="Kearns K.A."/>
            <person name="Solden L.M."/>
            <person name="Wrighton K.C."/>
            <person name="He X."/>
            <person name="Shi W."/>
        </authorList>
    </citation>
    <scope>NUCLEOTIDE SEQUENCE [LARGE SCALE GENOMIC DNA]</scope>
    <source>
        <strain evidence="10 11">TM7_CMJM_G6_1_HOT_870</strain>
    </source>
</reference>
<name>A0ABY0FIV7_9BACT</name>
<evidence type="ECO:0000313" key="11">
    <source>
        <dbReference type="Proteomes" id="UP001190925"/>
    </source>
</evidence>
<feature type="domain" description="MacB-like periplasmic core" evidence="9">
    <location>
        <begin position="21"/>
        <end position="212"/>
    </location>
</feature>
<proteinExistence type="inferred from homology"/>
<evidence type="ECO:0000256" key="5">
    <source>
        <dbReference type="ARBA" id="ARBA00023136"/>
    </source>
</evidence>
<keyword evidence="3 7" id="KW-0812">Transmembrane</keyword>
<accession>A0ABY0FIV7</accession>
<keyword evidence="2" id="KW-1003">Cell membrane</keyword>
<evidence type="ECO:0000256" key="6">
    <source>
        <dbReference type="ARBA" id="ARBA00038076"/>
    </source>
</evidence>
<dbReference type="InterPro" id="IPR025857">
    <property type="entry name" value="MacB_PCD"/>
</dbReference>
<comment type="subcellular location">
    <subcellularLocation>
        <location evidence="1">Cell membrane</location>
        <topology evidence="1">Multi-pass membrane protein</topology>
    </subcellularLocation>
</comment>
<comment type="similarity">
    <text evidence="6">Belongs to the ABC-4 integral membrane protein family.</text>
</comment>
<evidence type="ECO:0000256" key="4">
    <source>
        <dbReference type="ARBA" id="ARBA00022989"/>
    </source>
</evidence>
<dbReference type="EMBL" id="PRLK01000002">
    <property type="protein sequence ID" value="RYC72861.1"/>
    <property type="molecule type" value="Genomic_DNA"/>
</dbReference>
<dbReference type="PANTHER" id="PTHR30572">
    <property type="entry name" value="MEMBRANE COMPONENT OF TRANSPORTER-RELATED"/>
    <property type="match status" value="1"/>
</dbReference>
<evidence type="ECO:0000256" key="7">
    <source>
        <dbReference type="SAM" id="Phobius"/>
    </source>
</evidence>
<comment type="caution">
    <text evidence="10">The sequence shown here is derived from an EMBL/GenBank/DDBJ whole genome shotgun (WGS) entry which is preliminary data.</text>
</comment>
<evidence type="ECO:0000313" key="10">
    <source>
        <dbReference type="EMBL" id="RYC72861.1"/>
    </source>
</evidence>
<dbReference type="Pfam" id="PF12704">
    <property type="entry name" value="MacB_PCD"/>
    <property type="match status" value="1"/>
</dbReference>
<feature type="transmembrane region" description="Helical" evidence="7">
    <location>
        <begin position="391"/>
        <end position="413"/>
    </location>
</feature>
<keyword evidence="11" id="KW-1185">Reference proteome</keyword>
<evidence type="ECO:0000259" key="9">
    <source>
        <dbReference type="Pfam" id="PF12704"/>
    </source>
</evidence>
<dbReference type="RefSeq" id="WP_129718620.1">
    <property type="nucleotide sequence ID" value="NZ_PRLK01000002.1"/>
</dbReference>
<feature type="transmembrane region" description="Helical" evidence="7">
    <location>
        <begin position="21"/>
        <end position="45"/>
    </location>
</feature>
<dbReference type="Proteomes" id="UP001190925">
    <property type="component" value="Unassembled WGS sequence"/>
</dbReference>
<dbReference type="PANTHER" id="PTHR30572:SF4">
    <property type="entry name" value="ABC TRANSPORTER PERMEASE YTRF"/>
    <property type="match status" value="1"/>
</dbReference>
<feature type="transmembrane region" description="Helical" evidence="7">
    <location>
        <begin position="293"/>
        <end position="321"/>
    </location>
</feature>